<dbReference type="AlphaFoldDB" id="A0AAV7QH12"/>
<feature type="compositionally biased region" description="Basic and acidic residues" evidence="1">
    <location>
        <begin position="61"/>
        <end position="76"/>
    </location>
</feature>
<evidence type="ECO:0000256" key="1">
    <source>
        <dbReference type="SAM" id="MobiDB-lite"/>
    </source>
</evidence>
<gene>
    <name evidence="2" type="ORF">NDU88_005007</name>
</gene>
<organism evidence="2 3">
    <name type="scientific">Pleurodeles waltl</name>
    <name type="common">Iberian ribbed newt</name>
    <dbReference type="NCBI Taxonomy" id="8319"/>
    <lineage>
        <taxon>Eukaryota</taxon>
        <taxon>Metazoa</taxon>
        <taxon>Chordata</taxon>
        <taxon>Craniata</taxon>
        <taxon>Vertebrata</taxon>
        <taxon>Euteleostomi</taxon>
        <taxon>Amphibia</taxon>
        <taxon>Batrachia</taxon>
        <taxon>Caudata</taxon>
        <taxon>Salamandroidea</taxon>
        <taxon>Salamandridae</taxon>
        <taxon>Pleurodelinae</taxon>
        <taxon>Pleurodeles</taxon>
    </lineage>
</organism>
<feature type="compositionally biased region" description="Basic and acidic residues" evidence="1">
    <location>
        <begin position="85"/>
        <end position="117"/>
    </location>
</feature>
<evidence type="ECO:0000313" key="2">
    <source>
        <dbReference type="EMBL" id="KAJ1138626.1"/>
    </source>
</evidence>
<keyword evidence="3" id="KW-1185">Reference proteome</keyword>
<comment type="caution">
    <text evidence="2">The sequence shown here is derived from an EMBL/GenBank/DDBJ whole genome shotgun (WGS) entry which is preliminary data.</text>
</comment>
<dbReference type="Proteomes" id="UP001066276">
    <property type="component" value="Chromosome 6"/>
</dbReference>
<sequence length="117" mass="13142">MGHRISQCFASAFLGPRSVLSLRRERGNTVLDSSETGQALLKPRLAITKTRVTDEREKKIQAAHEGAEKGEGKERTIGVSKRKKEREAKRTIERKAKMADDEKKRTAREVGEKPGEI</sequence>
<evidence type="ECO:0000313" key="3">
    <source>
        <dbReference type="Proteomes" id="UP001066276"/>
    </source>
</evidence>
<dbReference type="EMBL" id="JANPWB010000010">
    <property type="protein sequence ID" value="KAJ1138626.1"/>
    <property type="molecule type" value="Genomic_DNA"/>
</dbReference>
<accession>A0AAV7QH12</accession>
<protein>
    <submittedName>
        <fullName evidence="2">Uncharacterized protein</fullName>
    </submittedName>
</protein>
<reference evidence="2" key="1">
    <citation type="journal article" date="2022" name="bioRxiv">
        <title>Sequencing and chromosome-scale assembly of the giantPleurodeles waltlgenome.</title>
        <authorList>
            <person name="Brown T."/>
            <person name="Elewa A."/>
            <person name="Iarovenko S."/>
            <person name="Subramanian E."/>
            <person name="Araus A.J."/>
            <person name="Petzold A."/>
            <person name="Susuki M."/>
            <person name="Suzuki K.-i.T."/>
            <person name="Hayashi T."/>
            <person name="Toyoda A."/>
            <person name="Oliveira C."/>
            <person name="Osipova E."/>
            <person name="Leigh N.D."/>
            <person name="Simon A."/>
            <person name="Yun M.H."/>
        </authorList>
    </citation>
    <scope>NUCLEOTIDE SEQUENCE</scope>
    <source>
        <strain evidence="2">20211129_DDA</strain>
        <tissue evidence="2">Liver</tissue>
    </source>
</reference>
<name>A0AAV7QH12_PLEWA</name>
<proteinExistence type="predicted"/>
<feature type="region of interest" description="Disordered" evidence="1">
    <location>
        <begin position="61"/>
        <end position="117"/>
    </location>
</feature>